<dbReference type="Gene3D" id="3.90.320.10">
    <property type="match status" value="1"/>
</dbReference>
<sequence length="173" mass="20305">MQITPTHLNYYHICHRKLWLFAAGITMEHTSDTVYEGKLIGEAAYPQRPVRYTELDLGIAKIDFYDPHRRIVHEVKKSDKMEEAHIAQVKYYLYLLYQQGITDAKGLLEYPKLRKIQEVLLTSIDLVEIPEQLAAIEQLIAQTKCPARLKKSFCRRCSYFEFCYAEEVTEEDL</sequence>
<dbReference type="GO" id="GO:0051607">
    <property type="term" value="P:defense response to virus"/>
    <property type="evidence" value="ECO:0007669"/>
    <property type="project" value="UniProtKB-KW"/>
</dbReference>
<comment type="cofactor">
    <cofactor evidence="9">
        <name>iron-sulfur cluster</name>
        <dbReference type="ChEBI" id="CHEBI:30408"/>
    </cofactor>
</comment>
<dbReference type="InterPro" id="IPR011604">
    <property type="entry name" value="PDDEXK-like_dom_sf"/>
</dbReference>
<dbReference type="GO" id="GO:0051536">
    <property type="term" value="F:iron-sulfur cluster binding"/>
    <property type="evidence" value="ECO:0007669"/>
    <property type="project" value="UniProtKB-KW"/>
</dbReference>
<gene>
    <name evidence="11" type="ORF">M23134_00688</name>
</gene>
<evidence type="ECO:0000256" key="3">
    <source>
        <dbReference type="ARBA" id="ARBA00022801"/>
    </source>
</evidence>
<evidence type="ECO:0000256" key="1">
    <source>
        <dbReference type="ARBA" id="ARBA00022722"/>
    </source>
</evidence>
<keyword evidence="12" id="KW-1185">Reference proteome</keyword>
<comment type="caution">
    <text evidence="11">The sequence shown here is derived from an EMBL/GenBank/DDBJ whole genome shotgun (WGS) entry which is preliminary data.</text>
</comment>
<dbReference type="EC" id="3.1.12.1" evidence="9"/>
<comment type="function">
    <text evidence="9">CRISPR (clustered regularly interspaced short palindromic repeat) is an adaptive immune system that provides protection against mobile genetic elements (viruses, transposable elements and conjugative plasmids). CRISPR clusters contain sequences complementary to antecedent mobile elements and target invading nucleic acids. CRISPR clusters are transcribed and processed into CRISPR RNA (crRNA).</text>
</comment>
<comment type="similarity">
    <text evidence="9">Belongs to the CRISPR-associated exonuclease Cas4 family.</text>
</comment>
<evidence type="ECO:0000256" key="8">
    <source>
        <dbReference type="ARBA" id="ARBA00023211"/>
    </source>
</evidence>
<dbReference type="GO" id="GO:0004527">
    <property type="term" value="F:exonuclease activity"/>
    <property type="evidence" value="ECO:0007669"/>
    <property type="project" value="UniProtKB-KW"/>
</dbReference>
<keyword evidence="3 9" id="KW-0378">Hydrolase</keyword>
<dbReference type="eggNOG" id="COG1468">
    <property type="taxonomic scope" value="Bacteria"/>
</dbReference>
<protein>
    <recommendedName>
        <fullName evidence="9">CRISPR-associated exonuclease Cas4</fullName>
        <ecNumber evidence="9">3.1.12.1</ecNumber>
    </recommendedName>
</protein>
<proteinExistence type="inferred from homology"/>
<dbReference type="GO" id="GO:0046872">
    <property type="term" value="F:metal ion binding"/>
    <property type="evidence" value="ECO:0007669"/>
    <property type="project" value="UniProtKB-KW"/>
</dbReference>
<keyword evidence="5 9" id="KW-0408">Iron</keyword>
<evidence type="ECO:0000259" key="10">
    <source>
        <dbReference type="Pfam" id="PF01930"/>
    </source>
</evidence>
<dbReference type="OrthoDB" id="9794720at2"/>
<dbReference type="Proteomes" id="UP000004095">
    <property type="component" value="Unassembled WGS sequence"/>
</dbReference>
<evidence type="ECO:0000313" key="11">
    <source>
        <dbReference type="EMBL" id="EAY25590.1"/>
    </source>
</evidence>
<name>A1ZVP7_MICM2</name>
<keyword evidence="6 9" id="KW-0411">Iron-sulfur</keyword>
<evidence type="ECO:0000313" key="12">
    <source>
        <dbReference type="Proteomes" id="UP000004095"/>
    </source>
</evidence>
<dbReference type="PANTHER" id="PTHR37168:SF1">
    <property type="entry name" value="CRISPR-ASSOCIATED EXONUCLEASE CAS4"/>
    <property type="match status" value="1"/>
</dbReference>
<evidence type="ECO:0000256" key="4">
    <source>
        <dbReference type="ARBA" id="ARBA00022839"/>
    </source>
</evidence>
<evidence type="ECO:0000256" key="6">
    <source>
        <dbReference type="ARBA" id="ARBA00023014"/>
    </source>
</evidence>
<comment type="cofactor">
    <cofactor evidence="9">
        <name>Mg(2+)</name>
        <dbReference type="ChEBI" id="CHEBI:18420"/>
    </cofactor>
    <cofactor evidence="9">
        <name>Mn(2+)</name>
        <dbReference type="ChEBI" id="CHEBI:29035"/>
    </cofactor>
    <text evidence="9">Mg(2+) or Mn(2+) required for ssDNA cleavage activity.</text>
</comment>
<dbReference type="RefSeq" id="WP_002702609.1">
    <property type="nucleotide sequence ID" value="NZ_AAWS01000046.1"/>
</dbReference>
<evidence type="ECO:0000256" key="9">
    <source>
        <dbReference type="RuleBase" id="RU365022"/>
    </source>
</evidence>
<keyword evidence="1 9" id="KW-0540">Nuclease</keyword>
<dbReference type="PANTHER" id="PTHR37168">
    <property type="entry name" value="CRISPR-ASSOCIATED EXONUCLEASE CAS4"/>
    <property type="match status" value="1"/>
</dbReference>
<feature type="domain" description="DUF83" evidence="10">
    <location>
        <begin position="6"/>
        <end position="164"/>
    </location>
</feature>
<evidence type="ECO:0000256" key="7">
    <source>
        <dbReference type="ARBA" id="ARBA00023118"/>
    </source>
</evidence>
<keyword evidence="8 9" id="KW-0464">Manganese</keyword>
<keyword evidence="2 9" id="KW-0479">Metal-binding</keyword>
<reference evidence="11 12" key="1">
    <citation type="submission" date="2007-01" db="EMBL/GenBank/DDBJ databases">
        <authorList>
            <person name="Haygood M."/>
            <person name="Podell S."/>
            <person name="Anderson C."/>
            <person name="Hopkinson B."/>
            <person name="Roe K."/>
            <person name="Barbeau K."/>
            <person name="Gaasterland T."/>
            <person name="Ferriera S."/>
            <person name="Johnson J."/>
            <person name="Kravitz S."/>
            <person name="Beeson K."/>
            <person name="Sutton G."/>
            <person name="Rogers Y.-H."/>
            <person name="Friedman R."/>
            <person name="Frazier M."/>
            <person name="Venter J.C."/>
        </authorList>
    </citation>
    <scope>NUCLEOTIDE SEQUENCE [LARGE SCALE GENOMIC DNA]</scope>
    <source>
        <strain evidence="11 12">ATCC 23134</strain>
    </source>
</reference>
<dbReference type="InterPro" id="IPR013343">
    <property type="entry name" value="CRISPR-assoc_prot_Cas4"/>
</dbReference>
<dbReference type="AlphaFoldDB" id="A1ZVP7"/>
<accession>A1ZVP7</accession>
<dbReference type="EMBL" id="AAWS01000046">
    <property type="protein sequence ID" value="EAY25590.1"/>
    <property type="molecule type" value="Genomic_DNA"/>
</dbReference>
<dbReference type="InterPro" id="IPR022765">
    <property type="entry name" value="Dna2/Cas4_DUF83"/>
</dbReference>
<dbReference type="Pfam" id="PF01930">
    <property type="entry name" value="Cas_Cas4"/>
    <property type="match status" value="1"/>
</dbReference>
<keyword evidence="7 9" id="KW-0051">Antiviral defense</keyword>
<evidence type="ECO:0000256" key="2">
    <source>
        <dbReference type="ARBA" id="ARBA00022723"/>
    </source>
</evidence>
<keyword evidence="4 9" id="KW-0269">Exonuclease</keyword>
<evidence type="ECO:0000256" key="5">
    <source>
        <dbReference type="ARBA" id="ARBA00023004"/>
    </source>
</evidence>
<dbReference type="NCBIfam" id="TIGR00372">
    <property type="entry name" value="cas4"/>
    <property type="match status" value="1"/>
</dbReference>
<organism evidence="11 12">
    <name type="scientific">Microscilla marina ATCC 23134</name>
    <dbReference type="NCBI Taxonomy" id="313606"/>
    <lineage>
        <taxon>Bacteria</taxon>
        <taxon>Pseudomonadati</taxon>
        <taxon>Bacteroidota</taxon>
        <taxon>Cytophagia</taxon>
        <taxon>Cytophagales</taxon>
        <taxon>Microscillaceae</taxon>
        <taxon>Microscilla</taxon>
    </lineage>
</organism>